<reference evidence="4 5" key="1">
    <citation type="submission" date="2024-02" db="EMBL/GenBank/DDBJ databases">
        <title>De novo assembly and annotation of 12 fungi associated with fruit tree decline syndrome in Ontario, Canada.</title>
        <authorList>
            <person name="Sulman M."/>
            <person name="Ellouze W."/>
            <person name="Ilyukhin E."/>
        </authorList>
    </citation>
    <scope>NUCLEOTIDE SEQUENCE [LARGE SCALE GENOMIC DNA]</scope>
    <source>
        <strain evidence="4 5">M169</strain>
    </source>
</reference>
<evidence type="ECO:0000256" key="2">
    <source>
        <dbReference type="SAM" id="SignalP"/>
    </source>
</evidence>
<evidence type="ECO:0000256" key="1">
    <source>
        <dbReference type="SAM" id="MobiDB-lite"/>
    </source>
</evidence>
<accession>A0ABR1NSV9</accession>
<feature type="signal peptide" evidence="2">
    <location>
        <begin position="1"/>
        <end position="16"/>
    </location>
</feature>
<feature type="region of interest" description="Disordered" evidence="1">
    <location>
        <begin position="42"/>
        <end position="66"/>
    </location>
</feature>
<evidence type="ECO:0000313" key="4">
    <source>
        <dbReference type="EMBL" id="KAK7713913.1"/>
    </source>
</evidence>
<name>A0ABR1NSV9_DIAER</name>
<protein>
    <recommendedName>
        <fullName evidence="3">DUF7730 domain-containing protein</fullName>
    </recommendedName>
</protein>
<dbReference type="PANTHER" id="PTHR38790">
    <property type="entry name" value="2EXR DOMAIN-CONTAINING PROTEIN-RELATED"/>
    <property type="match status" value="1"/>
</dbReference>
<dbReference type="InterPro" id="IPR056632">
    <property type="entry name" value="DUF7730"/>
</dbReference>
<sequence>MIVLLISSLILVLGFSLESSPSCAGQGRMVPEFDEKSGREALDGIPEEEPGEEHDADYVDSDAPDGGDEEDMLGDLACCPAEVRVLIYRQYFFSEGRSCHVRRSTRDILSHAREDAEDNITPRPCTIAHALASNINGIALLQTNKRIYAESLPELYAQAQFRFDRLCPLQHFLSATPPPSLSRVRCVRFEWVTYTFIYGSDYVADYVERIWGPVWAGLVGLEGLRELTVSVRPGWAGGWTVLGAARERCEDMLFGPVRRLEAGGVVLRCEAC</sequence>
<dbReference type="EMBL" id="JAKNSF020000120">
    <property type="protein sequence ID" value="KAK7713913.1"/>
    <property type="molecule type" value="Genomic_DNA"/>
</dbReference>
<feature type="compositionally biased region" description="Acidic residues" evidence="1">
    <location>
        <begin position="45"/>
        <end position="66"/>
    </location>
</feature>
<evidence type="ECO:0000259" key="3">
    <source>
        <dbReference type="Pfam" id="PF24864"/>
    </source>
</evidence>
<comment type="caution">
    <text evidence="4">The sequence shown here is derived from an EMBL/GenBank/DDBJ whole genome shotgun (WGS) entry which is preliminary data.</text>
</comment>
<dbReference type="Pfam" id="PF24864">
    <property type="entry name" value="DUF7730"/>
    <property type="match status" value="1"/>
</dbReference>
<gene>
    <name evidence="4" type="ORF">SLS63_011865</name>
</gene>
<feature type="chain" id="PRO_5047521744" description="DUF7730 domain-containing protein" evidence="2">
    <location>
        <begin position="17"/>
        <end position="272"/>
    </location>
</feature>
<proteinExistence type="predicted"/>
<dbReference type="Proteomes" id="UP001430848">
    <property type="component" value="Unassembled WGS sequence"/>
</dbReference>
<keyword evidence="5" id="KW-1185">Reference proteome</keyword>
<keyword evidence="2" id="KW-0732">Signal</keyword>
<feature type="domain" description="DUF7730" evidence="3">
    <location>
        <begin position="79"/>
        <end position="261"/>
    </location>
</feature>
<evidence type="ECO:0000313" key="5">
    <source>
        <dbReference type="Proteomes" id="UP001430848"/>
    </source>
</evidence>
<organism evidence="4 5">
    <name type="scientific">Diaporthe eres</name>
    <name type="common">Phomopsis oblonga</name>
    <dbReference type="NCBI Taxonomy" id="83184"/>
    <lineage>
        <taxon>Eukaryota</taxon>
        <taxon>Fungi</taxon>
        <taxon>Dikarya</taxon>
        <taxon>Ascomycota</taxon>
        <taxon>Pezizomycotina</taxon>
        <taxon>Sordariomycetes</taxon>
        <taxon>Sordariomycetidae</taxon>
        <taxon>Diaporthales</taxon>
        <taxon>Diaporthaceae</taxon>
        <taxon>Diaporthe</taxon>
        <taxon>Diaporthe eres species complex</taxon>
    </lineage>
</organism>